<dbReference type="InterPro" id="IPR050312">
    <property type="entry name" value="IolE/XylAMocC-like"/>
</dbReference>
<evidence type="ECO:0000313" key="3">
    <source>
        <dbReference type="Proteomes" id="UP001595613"/>
    </source>
</evidence>
<keyword evidence="3" id="KW-1185">Reference proteome</keyword>
<dbReference type="SUPFAM" id="SSF51658">
    <property type="entry name" value="Xylose isomerase-like"/>
    <property type="match status" value="1"/>
</dbReference>
<dbReference type="Gene3D" id="3.20.20.150">
    <property type="entry name" value="Divalent-metal-dependent TIM barrel enzymes"/>
    <property type="match status" value="1"/>
</dbReference>
<dbReference type="PANTHER" id="PTHR12110:SF21">
    <property type="entry name" value="XYLOSE ISOMERASE-LIKE TIM BARREL DOMAIN-CONTAINING PROTEIN"/>
    <property type="match status" value="1"/>
</dbReference>
<evidence type="ECO:0000259" key="1">
    <source>
        <dbReference type="Pfam" id="PF01261"/>
    </source>
</evidence>
<feature type="domain" description="Xylose isomerase-like TIM barrel" evidence="1">
    <location>
        <begin position="22"/>
        <end position="266"/>
    </location>
</feature>
<dbReference type="RefSeq" id="WP_380096345.1">
    <property type="nucleotide sequence ID" value="NZ_JBHRYD010000005.1"/>
</dbReference>
<proteinExistence type="predicted"/>
<name>A0ABV7WZ86_9HYPH</name>
<dbReference type="EMBL" id="JBHRYD010000005">
    <property type="protein sequence ID" value="MFC3704622.1"/>
    <property type="molecule type" value="Genomic_DNA"/>
</dbReference>
<sequence length="273" mass="29681">MSGIRFALNRTVAPGRTLRDFLALAAQAGVDAVEIRNDIAGREFADGTPAEVVRDEIAAAGLGVASINALQRSNDWTGERYAEIRDLAAYAAALGAPGIVLCPVVQADHGWSETELAANLRLALRMMRPILLDHGLKGYLEPLGMRDSTLRRQRDAVASIDDVDGWDAFALCHDTFQFYRCGDDRMFAEHIGLVHVSGIARTDLPPAELSEPDRGFVFATDRADNIAQLRQLRSAGYAGTVSFEPFDPATQEDPEIARRLAESLDFVRSALAA</sequence>
<protein>
    <submittedName>
        <fullName evidence="2">TIM barrel protein</fullName>
    </submittedName>
</protein>
<dbReference type="Pfam" id="PF01261">
    <property type="entry name" value="AP_endonuc_2"/>
    <property type="match status" value="1"/>
</dbReference>
<dbReference type="PANTHER" id="PTHR12110">
    <property type="entry name" value="HYDROXYPYRUVATE ISOMERASE"/>
    <property type="match status" value="1"/>
</dbReference>
<accession>A0ABV7WZ86</accession>
<dbReference type="Proteomes" id="UP001595613">
    <property type="component" value="Unassembled WGS sequence"/>
</dbReference>
<organism evidence="2 3">
    <name type="scientific">Devosia honganensis</name>
    <dbReference type="NCBI Taxonomy" id="1610527"/>
    <lineage>
        <taxon>Bacteria</taxon>
        <taxon>Pseudomonadati</taxon>
        <taxon>Pseudomonadota</taxon>
        <taxon>Alphaproteobacteria</taxon>
        <taxon>Hyphomicrobiales</taxon>
        <taxon>Devosiaceae</taxon>
        <taxon>Devosia</taxon>
    </lineage>
</organism>
<comment type="caution">
    <text evidence="2">The sequence shown here is derived from an EMBL/GenBank/DDBJ whole genome shotgun (WGS) entry which is preliminary data.</text>
</comment>
<evidence type="ECO:0000313" key="2">
    <source>
        <dbReference type="EMBL" id="MFC3704622.1"/>
    </source>
</evidence>
<dbReference type="InterPro" id="IPR036237">
    <property type="entry name" value="Xyl_isomerase-like_sf"/>
</dbReference>
<dbReference type="InterPro" id="IPR013022">
    <property type="entry name" value="Xyl_isomerase-like_TIM-brl"/>
</dbReference>
<gene>
    <name evidence="2" type="ORF">ACFOOL_07615</name>
</gene>
<reference evidence="3" key="1">
    <citation type="journal article" date="2019" name="Int. J. Syst. Evol. Microbiol.">
        <title>The Global Catalogue of Microorganisms (GCM) 10K type strain sequencing project: providing services to taxonomists for standard genome sequencing and annotation.</title>
        <authorList>
            <consortium name="The Broad Institute Genomics Platform"/>
            <consortium name="The Broad Institute Genome Sequencing Center for Infectious Disease"/>
            <person name="Wu L."/>
            <person name="Ma J."/>
        </authorList>
    </citation>
    <scope>NUCLEOTIDE SEQUENCE [LARGE SCALE GENOMIC DNA]</scope>
    <source>
        <strain evidence="3">KCTC 42281</strain>
    </source>
</reference>